<protein>
    <submittedName>
        <fullName evidence="2">Uncharacterized protein</fullName>
    </submittedName>
</protein>
<accession>A0A1Y6M487</accession>
<organism evidence="2 3">
    <name type="scientific">Zymoseptoria tritici ST99CH_1A5</name>
    <dbReference type="NCBI Taxonomy" id="1276529"/>
    <lineage>
        <taxon>Eukaryota</taxon>
        <taxon>Fungi</taxon>
        <taxon>Dikarya</taxon>
        <taxon>Ascomycota</taxon>
        <taxon>Pezizomycotina</taxon>
        <taxon>Dothideomycetes</taxon>
        <taxon>Dothideomycetidae</taxon>
        <taxon>Mycosphaerellales</taxon>
        <taxon>Mycosphaerellaceae</taxon>
        <taxon>Zymoseptoria</taxon>
    </lineage>
</organism>
<feature type="region of interest" description="Disordered" evidence="1">
    <location>
        <begin position="53"/>
        <end position="76"/>
    </location>
</feature>
<evidence type="ECO:0000256" key="1">
    <source>
        <dbReference type="SAM" id="MobiDB-lite"/>
    </source>
</evidence>
<proteinExistence type="predicted"/>
<dbReference type="EMBL" id="LT882696">
    <property type="protein sequence ID" value="SMY30600.1"/>
    <property type="molecule type" value="Genomic_DNA"/>
</dbReference>
<gene>
    <name evidence="2" type="ORF">ZT1A5_G12055</name>
</gene>
<dbReference type="AlphaFoldDB" id="A0A1Y6M487"/>
<reference evidence="2 3" key="1">
    <citation type="submission" date="2016-10" db="EMBL/GenBank/DDBJ databases">
        <authorList>
            <person name="Varghese N."/>
        </authorList>
    </citation>
    <scope>NUCLEOTIDE SEQUENCE [LARGE SCALE GENOMIC DNA]</scope>
</reference>
<evidence type="ECO:0000313" key="2">
    <source>
        <dbReference type="EMBL" id="SMY30600.1"/>
    </source>
</evidence>
<name>A0A1Y6M487_ZYMTR</name>
<sequence>MAIQAFRPSDFPTFRLSDLPTFPPSDLQIFKPSASHDPAGIRFRQCVSIRPSTCSAPSSSEAAHPRSRSRSRSEVSHERLLRQLRLNYLLQPHQRRNEEQGGITTELYLLSYPPCYSTSHAAYHQDNGPSVQGPSQHVLRKQLAYRSRLIRSLAHRPLHDYHCPKAGR</sequence>
<dbReference type="Proteomes" id="UP000215453">
    <property type="component" value="Chromosome 21"/>
</dbReference>
<evidence type="ECO:0000313" key="3">
    <source>
        <dbReference type="Proteomes" id="UP000215453"/>
    </source>
</evidence>